<protein>
    <submittedName>
        <fullName evidence="1">Uncharacterized protein</fullName>
    </submittedName>
</protein>
<dbReference type="EMBL" id="AFPW01000005">
    <property type="protein sequence ID" value="EGQ16944.1"/>
    <property type="molecule type" value="Genomic_DNA"/>
</dbReference>
<sequence length="44" mass="4946">MEGIGFCINFAIAFEDKQAIIEIDSWIQEAAVEAVGRLWLMANM</sequence>
<dbReference type="AlphaFoldDB" id="F9D0C8"/>
<proteinExistence type="predicted"/>
<feature type="non-terminal residue" evidence="1">
    <location>
        <position position="44"/>
    </location>
</feature>
<reference evidence="1 2" key="1">
    <citation type="submission" date="2011-04" db="EMBL/GenBank/DDBJ databases">
        <authorList>
            <person name="Muzny D."/>
            <person name="Qin X."/>
            <person name="Deng J."/>
            <person name="Jiang H."/>
            <person name="Liu Y."/>
            <person name="Qu J."/>
            <person name="Song X.-Z."/>
            <person name="Zhang L."/>
            <person name="Thornton R."/>
            <person name="Coyle M."/>
            <person name="Francisco L."/>
            <person name="Jackson L."/>
            <person name="Javaid M."/>
            <person name="Korchina V."/>
            <person name="Kovar C."/>
            <person name="Mata R."/>
            <person name="Mathew T."/>
            <person name="Ngo R."/>
            <person name="Nguyen L."/>
            <person name="Nguyen N."/>
            <person name="Okwuonu G."/>
            <person name="Ongeri F."/>
            <person name="Pham C."/>
            <person name="Simmons D."/>
            <person name="Wilczek-Boney K."/>
            <person name="Hale W."/>
            <person name="Jakkamsetti A."/>
            <person name="Pham P."/>
            <person name="Ruth R."/>
            <person name="San Lucas F."/>
            <person name="Warren J."/>
            <person name="Zhang J."/>
            <person name="Zhao Z."/>
            <person name="Zhou C."/>
            <person name="Zhu D."/>
            <person name="Lee S."/>
            <person name="Bess C."/>
            <person name="Blankenburg K."/>
            <person name="Forbes L."/>
            <person name="Fu Q."/>
            <person name="Gubbala S."/>
            <person name="Hirani K."/>
            <person name="Jayaseelan J.C."/>
            <person name="Lara F."/>
            <person name="Munidasa M."/>
            <person name="Palculict T."/>
            <person name="Patil S."/>
            <person name="Pu L.-L."/>
            <person name="Saada N."/>
            <person name="Tang L."/>
            <person name="Weissenberger G."/>
            <person name="Zhu Y."/>
            <person name="Hemphill L."/>
            <person name="Shang Y."/>
            <person name="Youmans B."/>
            <person name="Ayvaz T."/>
            <person name="Ross M."/>
            <person name="Santibanez J."/>
            <person name="Aqrawi P."/>
            <person name="Gross S."/>
            <person name="Joshi V."/>
            <person name="Fowler G."/>
            <person name="Nazareth L."/>
            <person name="Reid J."/>
            <person name="Worley K."/>
            <person name="Petrosino J."/>
            <person name="Highlander S."/>
            <person name="Gibbs R."/>
        </authorList>
    </citation>
    <scope>NUCLEOTIDE SEQUENCE [LARGE SCALE GENOMIC DNA]</scope>
    <source>
        <strain evidence="1 2">DSM 3688</strain>
    </source>
</reference>
<evidence type="ECO:0000313" key="2">
    <source>
        <dbReference type="Proteomes" id="UP000007820"/>
    </source>
</evidence>
<comment type="caution">
    <text evidence="1">The sequence shown here is derived from an EMBL/GenBank/DDBJ whole genome shotgun (WGS) entry which is preliminary data.</text>
</comment>
<name>F9D0C8_PREDD</name>
<gene>
    <name evidence="1" type="ORF">HMPREF9136_0306</name>
</gene>
<accession>F9D0C8</accession>
<organism evidence="1 2">
    <name type="scientific">Prevotella dentalis (strain ATCC 49559 / DSM 3688 / JCM 13448 / NCTC 12043 / ES 2772)</name>
    <name type="common">Mitsuokella dentalis</name>
    <dbReference type="NCBI Taxonomy" id="908937"/>
    <lineage>
        <taxon>Bacteria</taxon>
        <taxon>Pseudomonadati</taxon>
        <taxon>Bacteroidota</taxon>
        <taxon>Bacteroidia</taxon>
        <taxon>Bacteroidales</taxon>
        <taxon>Prevotellaceae</taxon>
        <taxon>Prevotella</taxon>
    </lineage>
</organism>
<dbReference type="Proteomes" id="UP000007820">
    <property type="component" value="Unassembled WGS sequence"/>
</dbReference>
<evidence type="ECO:0000313" key="1">
    <source>
        <dbReference type="EMBL" id="EGQ16944.1"/>
    </source>
</evidence>